<gene>
    <name evidence="1" type="ORF">POPTR_005G126902v4</name>
</gene>
<sequence length="72" mass="8248">MEVEYLPLSSMDKSRQVMEEFVDIWQEAISKRSLPGHFMHMEPNFVGYGLSDHYATVMAQLIATQSVQAARN</sequence>
<dbReference type="Proteomes" id="UP000006729">
    <property type="component" value="Chromosome 5"/>
</dbReference>
<accession>A0ACC0SZH5</accession>
<reference evidence="1 2" key="1">
    <citation type="journal article" date="2006" name="Science">
        <title>The genome of black cottonwood, Populus trichocarpa (Torr. &amp; Gray).</title>
        <authorList>
            <person name="Tuskan G.A."/>
            <person name="Difazio S."/>
            <person name="Jansson S."/>
            <person name="Bohlmann J."/>
            <person name="Grigoriev I."/>
            <person name="Hellsten U."/>
            <person name="Putnam N."/>
            <person name="Ralph S."/>
            <person name="Rombauts S."/>
            <person name="Salamov A."/>
            <person name="Schein J."/>
            <person name="Sterck L."/>
            <person name="Aerts A."/>
            <person name="Bhalerao R.R."/>
            <person name="Bhalerao R.P."/>
            <person name="Blaudez D."/>
            <person name="Boerjan W."/>
            <person name="Brun A."/>
            <person name="Brunner A."/>
            <person name="Busov V."/>
            <person name="Campbell M."/>
            <person name="Carlson J."/>
            <person name="Chalot M."/>
            <person name="Chapman J."/>
            <person name="Chen G.L."/>
            <person name="Cooper D."/>
            <person name="Coutinho P.M."/>
            <person name="Couturier J."/>
            <person name="Covert S."/>
            <person name="Cronk Q."/>
            <person name="Cunningham R."/>
            <person name="Davis J."/>
            <person name="Degroeve S."/>
            <person name="Dejardin A."/>
            <person name="Depamphilis C."/>
            <person name="Detter J."/>
            <person name="Dirks B."/>
            <person name="Dubchak I."/>
            <person name="Duplessis S."/>
            <person name="Ehlting J."/>
            <person name="Ellis B."/>
            <person name="Gendler K."/>
            <person name="Goodstein D."/>
            <person name="Gribskov M."/>
            <person name="Grimwood J."/>
            <person name="Groover A."/>
            <person name="Gunter L."/>
            <person name="Hamberger B."/>
            <person name="Heinze B."/>
            <person name="Helariutta Y."/>
            <person name="Henrissat B."/>
            <person name="Holligan D."/>
            <person name="Holt R."/>
            <person name="Huang W."/>
            <person name="Islam-Faridi N."/>
            <person name="Jones S."/>
            <person name="Jones-Rhoades M."/>
            <person name="Jorgensen R."/>
            <person name="Joshi C."/>
            <person name="Kangasjarvi J."/>
            <person name="Karlsson J."/>
            <person name="Kelleher C."/>
            <person name="Kirkpatrick R."/>
            <person name="Kirst M."/>
            <person name="Kohler A."/>
            <person name="Kalluri U."/>
            <person name="Larimer F."/>
            <person name="Leebens-Mack J."/>
            <person name="Leple J.C."/>
            <person name="Locascio P."/>
            <person name="Lou Y."/>
            <person name="Lucas S."/>
            <person name="Martin F."/>
            <person name="Montanini B."/>
            <person name="Napoli C."/>
            <person name="Nelson D.R."/>
            <person name="Nelson C."/>
            <person name="Nieminen K."/>
            <person name="Nilsson O."/>
            <person name="Pereda V."/>
            <person name="Peter G."/>
            <person name="Philippe R."/>
            <person name="Pilate G."/>
            <person name="Poliakov A."/>
            <person name="Razumovskaya J."/>
            <person name="Richardson P."/>
            <person name="Rinaldi C."/>
            <person name="Ritland K."/>
            <person name="Rouze P."/>
            <person name="Ryaboy D."/>
            <person name="Schmutz J."/>
            <person name="Schrader J."/>
            <person name="Segerman B."/>
            <person name="Shin H."/>
            <person name="Siddiqui A."/>
            <person name="Sterky F."/>
            <person name="Terry A."/>
            <person name="Tsai C.J."/>
            <person name="Uberbacher E."/>
            <person name="Unneberg P."/>
            <person name="Vahala J."/>
            <person name="Wall K."/>
            <person name="Wessler S."/>
            <person name="Yang G."/>
            <person name="Yin T."/>
            <person name="Douglas C."/>
            <person name="Marra M."/>
            <person name="Sandberg G."/>
            <person name="Van de Peer Y."/>
            <person name="Rokhsar D."/>
        </authorList>
    </citation>
    <scope>NUCLEOTIDE SEQUENCE [LARGE SCALE GENOMIC DNA]</scope>
    <source>
        <strain evidence="2">cv. Nisqually</strain>
    </source>
</reference>
<name>A0ACC0SZH5_POPTR</name>
<dbReference type="EMBL" id="CM009294">
    <property type="protein sequence ID" value="KAI9394675.1"/>
    <property type="molecule type" value="Genomic_DNA"/>
</dbReference>
<evidence type="ECO:0000313" key="2">
    <source>
        <dbReference type="Proteomes" id="UP000006729"/>
    </source>
</evidence>
<keyword evidence="2" id="KW-1185">Reference proteome</keyword>
<proteinExistence type="predicted"/>
<protein>
    <submittedName>
        <fullName evidence="1">Uncharacterized protein</fullName>
    </submittedName>
</protein>
<organism evidence="1 2">
    <name type="scientific">Populus trichocarpa</name>
    <name type="common">Western balsam poplar</name>
    <name type="synonym">Populus balsamifera subsp. trichocarpa</name>
    <dbReference type="NCBI Taxonomy" id="3694"/>
    <lineage>
        <taxon>Eukaryota</taxon>
        <taxon>Viridiplantae</taxon>
        <taxon>Streptophyta</taxon>
        <taxon>Embryophyta</taxon>
        <taxon>Tracheophyta</taxon>
        <taxon>Spermatophyta</taxon>
        <taxon>Magnoliopsida</taxon>
        <taxon>eudicotyledons</taxon>
        <taxon>Gunneridae</taxon>
        <taxon>Pentapetalae</taxon>
        <taxon>rosids</taxon>
        <taxon>fabids</taxon>
        <taxon>Malpighiales</taxon>
        <taxon>Salicaceae</taxon>
        <taxon>Saliceae</taxon>
        <taxon>Populus</taxon>
    </lineage>
</organism>
<evidence type="ECO:0000313" key="1">
    <source>
        <dbReference type="EMBL" id="KAI9394675.1"/>
    </source>
</evidence>
<comment type="caution">
    <text evidence="1">The sequence shown here is derived from an EMBL/GenBank/DDBJ whole genome shotgun (WGS) entry which is preliminary data.</text>
</comment>